<feature type="compositionally biased region" description="Polar residues" evidence="1">
    <location>
        <begin position="249"/>
        <end position="260"/>
    </location>
</feature>
<keyword evidence="3" id="KW-1185">Reference proteome</keyword>
<accession>A0AAE0TW82</accession>
<feature type="compositionally biased region" description="Basic and acidic residues" evidence="1">
    <location>
        <begin position="220"/>
        <end position="240"/>
    </location>
</feature>
<feature type="compositionally biased region" description="Polar residues" evidence="1">
    <location>
        <begin position="157"/>
        <end position="177"/>
    </location>
</feature>
<comment type="caution">
    <text evidence="2">The sequence shown here is derived from an EMBL/GenBank/DDBJ whole genome shotgun (WGS) entry which is preliminary data.</text>
</comment>
<sequence>MRKFIKRHEGPPLWKFCPPFSDLRHVTIKEAIYYLFVLQQSPSRQHPYALPPPSQISGELPGNQRPLPLYARSFHSSSLPPPSFLPQKINIAVVEMETPPQRRGRCTRLTRIDTVKAYLVANNIDTITTSYCYDDNDPVDIELAVQTFLNTIIHRLTSPTSSRSPQPLSAPTLSSSLIPPRSSAKPCSRSSMAQRVKVVHFDEPRRKHRSQTPDLSPSEKQARERRDKDKTVVRQPRWVDGEDDEVKSGPSSQPQQPRLTGCTTDEYILHYIPATASRVTRRIFPCKNLGVPGHGEYGRDLSLLWPGSPTKVTWCGAISGLWDVVFDCVWKGPWDQPDFVVFDAYASFSEIQRLQRHREVWWEEEVYTVVDLAFKLAALRQSNARLKGALRSSTRRGILLYSYLIKNLLKNAIAGLDKYSTGESRSERTCAVFEALSFKGKGKDPSDADGETTSTTRIIHSALISFENYVGMTNIIIESLLADTRLAYDGAKRLKTSCLRRQARAEAKMRWRDEEAIVVDDTLPPSSAFHLVYSGKLNAIIDALGTIVDDVEAFLAAGRRNLGGLETMHIPLKRALEEDMPVDEMDIVVKAHYIHGLNIANGQAWAIARMYIGYYGVMRALIAEERRQMLDRVT</sequence>
<protein>
    <submittedName>
        <fullName evidence="2">Uncharacterized protein</fullName>
    </submittedName>
</protein>
<name>A0AAE0TW82_9PEZI</name>
<proteinExistence type="predicted"/>
<feature type="region of interest" description="Disordered" evidence="1">
    <location>
        <begin position="157"/>
        <end position="260"/>
    </location>
</feature>
<evidence type="ECO:0000313" key="3">
    <source>
        <dbReference type="Proteomes" id="UP001285441"/>
    </source>
</evidence>
<dbReference type="AlphaFoldDB" id="A0AAE0TW82"/>
<reference evidence="2" key="2">
    <citation type="submission" date="2023-06" db="EMBL/GenBank/DDBJ databases">
        <authorList>
            <consortium name="Lawrence Berkeley National Laboratory"/>
            <person name="Haridas S."/>
            <person name="Hensen N."/>
            <person name="Bonometti L."/>
            <person name="Westerberg I."/>
            <person name="Brannstrom I.O."/>
            <person name="Guillou S."/>
            <person name="Cros-Aarteil S."/>
            <person name="Calhoun S."/>
            <person name="Kuo A."/>
            <person name="Mondo S."/>
            <person name="Pangilinan J."/>
            <person name="Riley R."/>
            <person name="LaButti K."/>
            <person name="Andreopoulos B."/>
            <person name="Lipzen A."/>
            <person name="Chen C."/>
            <person name="Yanf M."/>
            <person name="Daum C."/>
            <person name="Ng V."/>
            <person name="Clum A."/>
            <person name="Steindorff A."/>
            <person name="Ohm R."/>
            <person name="Martin F."/>
            <person name="Silar P."/>
            <person name="Natvig D."/>
            <person name="Lalanne C."/>
            <person name="Gautier V."/>
            <person name="Ament-velasquez S.L."/>
            <person name="Kruys A."/>
            <person name="Hutchinson M.I."/>
            <person name="Powell A.J."/>
            <person name="Barry K."/>
            <person name="Miller A.N."/>
            <person name="Grigoriev I.V."/>
            <person name="Debuchy R."/>
            <person name="Gladieux P."/>
            <person name="Thoren M.H."/>
            <person name="Johannesson H."/>
        </authorList>
    </citation>
    <scope>NUCLEOTIDE SEQUENCE</scope>
    <source>
        <strain evidence="2">CBS 232.78</strain>
    </source>
</reference>
<evidence type="ECO:0000256" key="1">
    <source>
        <dbReference type="SAM" id="MobiDB-lite"/>
    </source>
</evidence>
<organism evidence="2 3">
    <name type="scientific">Podospora didyma</name>
    <dbReference type="NCBI Taxonomy" id="330526"/>
    <lineage>
        <taxon>Eukaryota</taxon>
        <taxon>Fungi</taxon>
        <taxon>Dikarya</taxon>
        <taxon>Ascomycota</taxon>
        <taxon>Pezizomycotina</taxon>
        <taxon>Sordariomycetes</taxon>
        <taxon>Sordariomycetidae</taxon>
        <taxon>Sordariales</taxon>
        <taxon>Podosporaceae</taxon>
        <taxon>Podospora</taxon>
    </lineage>
</organism>
<evidence type="ECO:0000313" key="2">
    <source>
        <dbReference type="EMBL" id="KAK3381685.1"/>
    </source>
</evidence>
<dbReference type="Proteomes" id="UP001285441">
    <property type="component" value="Unassembled WGS sequence"/>
</dbReference>
<reference evidence="2" key="1">
    <citation type="journal article" date="2023" name="Mol. Phylogenet. Evol.">
        <title>Genome-scale phylogeny and comparative genomics of the fungal order Sordariales.</title>
        <authorList>
            <person name="Hensen N."/>
            <person name="Bonometti L."/>
            <person name="Westerberg I."/>
            <person name="Brannstrom I.O."/>
            <person name="Guillou S."/>
            <person name="Cros-Aarteil S."/>
            <person name="Calhoun S."/>
            <person name="Haridas S."/>
            <person name="Kuo A."/>
            <person name="Mondo S."/>
            <person name="Pangilinan J."/>
            <person name="Riley R."/>
            <person name="LaButti K."/>
            <person name="Andreopoulos B."/>
            <person name="Lipzen A."/>
            <person name="Chen C."/>
            <person name="Yan M."/>
            <person name="Daum C."/>
            <person name="Ng V."/>
            <person name="Clum A."/>
            <person name="Steindorff A."/>
            <person name="Ohm R.A."/>
            <person name="Martin F."/>
            <person name="Silar P."/>
            <person name="Natvig D.O."/>
            <person name="Lalanne C."/>
            <person name="Gautier V."/>
            <person name="Ament-Velasquez S.L."/>
            <person name="Kruys A."/>
            <person name="Hutchinson M.I."/>
            <person name="Powell A.J."/>
            <person name="Barry K."/>
            <person name="Miller A.N."/>
            <person name="Grigoriev I.V."/>
            <person name="Debuchy R."/>
            <person name="Gladieux P."/>
            <person name="Hiltunen Thoren M."/>
            <person name="Johannesson H."/>
        </authorList>
    </citation>
    <scope>NUCLEOTIDE SEQUENCE</scope>
    <source>
        <strain evidence="2">CBS 232.78</strain>
    </source>
</reference>
<gene>
    <name evidence="2" type="ORF">B0H63DRAFT_546335</name>
</gene>
<dbReference type="EMBL" id="JAULSW010000005">
    <property type="protein sequence ID" value="KAK3381685.1"/>
    <property type="molecule type" value="Genomic_DNA"/>
</dbReference>